<feature type="compositionally biased region" description="Basic residues" evidence="1">
    <location>
        <begin position="193"/>
        <end position="203"/>
    </location>
</feature>
<feature type="domain" description="RNase H type-1" evidence="2">
    <location>
        <begin position="19"/>
        <end position="69"/>
    </location>
</feature>
<dbReference type="Pfam" id="PF13456">
    <property type="entry name" value="RVT_3"/>
    <property type="match status" value="1"/>
</dbReference>
<evidence type="ECO:0000313" key="3">
    <source>
        <dbReference type="EMBL" id="URE04037.1"/>
    </source>
</evidence>
<gene>
    <name evidence="3" type="ORF">MUK42_00600</name>
</gene>
<dbReference type="EMBL" id="CP097507">
    <property type="protein sequence ID" value="URE04037.1"/>
    <property type="molecule type" value="Genomic_DNA"/>
</dbReference>
<organism evidence="3 4">
    <name type="scientific">Musa troglodytarum</name>
    <name type="common">fe'i banana</name>
    <dbReference type="NCBI Taxonomy" id="320322"/>
    <lineage>
        <taxon>Eukaryota</taxon>
        <taxon>Viridiplantae</taxon>
        <taxon>Streptophyta</taxon>
        <taxon>Embryophyta</taxon>
        <taxon>Tracheophyta</taxon>
        <taxon>Spermatophyta</taxon>
        <taxon>Magnoliopsida</taxon>
        <taxon>Liliopsida</taxon>
        <taxon>Zingiberales</taxon>
        <taxon>Musaceae</taxon>
        <taxon>Musa</taxon>
    </lineage>
</organism>
<proteinExistence type="predicted"/>
<feature type="region of interest" description="Disordered" evidence="1">
    <location>
        <begin position="166"/>
        <end position="203"/>
    </location>
</feature>
<evidence type="ECO:0000313" key="4">
    <source>
        <dbReference type="Proteomes" id="UP001055439"/>
    </source>
</evidence>
<evidence type="ECO:0000256" key="1">
    <source>
        <dbReference type="SAM" id="MobiDB-lite"/>
    </source>
</evidence>
<dbReference type="GO" id="GO:0003676">
    <property type="term" value="F:nucleic acid binding"/>
    <property type="evidence" value="ECO:0007669"/>
    <property type="project" value="InterPro"/>
</dbReference>
<dbReference type="AlphaFoldDB" id="A0A9E7G0B3"/>
<protein>
    <recommendedName>
        <fullName evidence="2">RNase H type-1 domain-containing protein</fullName>
    </recommendedName>
</protein>
<reference evidence="3" key="1">
    <citation type="submission" date="2022-05" db="EMBL/GenBank/DDBJ databases">
        <title>The Musa troglodytarum L. genome provides insights into the mechanism of non-climacteric behaviour and enrichment of carotenoids.</title>
        <authorList>
            <person name="Wang J."/>
        </authorList>
    </citation>
    <scope>NUCLEOTIDE SEQUENCE</scope>
    <source>
        <tissue evidence="3">Leaf</tissue>
    </source>
</reference>
<keyword evidence="4" id="KW-1185">Reference proteome</keyword>
<dbReference type="Proteomes" id="UP001055439">
    <property type="component" value="Chromosome 5"/>
</dbReference>
<dbReference type="OrthoDB" id="1880850at2759"/>
<dbReference type="GO" id="GO:0004523">
    <property type="term" value="F:RNA-DNA hybrid ribonuclease activity"/>
    <property type="evidence" value="ECO:0007669"/>
    <property type="project" value="InterPro"/>
</dbReference>
<dbReference type="InterPro" id="IPR002156">
    <property type="entry name" value="RNaseH_domain"/>
</dbReference>
<evidence type="ECO:0000259" key="2">
    <source>
        <dbReference type="Pfam" id="PF13456"/>
    </source>
</evidence>
<accession>A0A9E7G0B3</accession>
<name>A0A9E7G0B3_9LILI</name>
<sequence>MAIKSDNVSLIRWVSACFGSGYAGLGYALEDRKGKVLAAGCSQCFATNPKQAEGLAFFEGLQRARREELDLDWLKGKEKIRFGISQGVWIIQASPNKCLGSLGSIPRAVAQPEEPNLRLDLSVTRETRPVYDAGDVAVLVFDLICRSQYIIDVRVVSQARRNIPCNTADGLPKSANAQPLTTKGRPDQPLPVRLRRRHFPSHT</sequence>